<dbReference type="Proteomes" id="UP000230790">
    <property type="component" value="Unassembled WGS sequence"/>
</dbReference>
<name>A0A2M8QCM3_9CHLR</name>
<gene>
    <name evidence="8" type="ORF">CUN48_08135</name>
</gene>
<dbReference type="GO" id="GO:0004497">
    <property type="term" value="F:monooxygenase activity"/>
    <property type="evidence" value="ECO:0007669"/>
    <property type="project" value="UniProtKB-ARBA"/>
</dbReference>
<proteinExistence type="inferred from homology"/>
<dbReference type="InterPro" id="IPR017941">
    <property type="entry name" value="Rieske_2Fe-2S"/>
</dbReference>
<keyword evidence="2" id="KW-0479">Metal-binding</keyword>
<comment type="cofactor">
    <cofactor evidence="5">
        <name>[2Fe-2S] cluster</name>
        <dbReference type="ChEBI" id="CHEBI:190135"/>
    </cofactor>
</comment>
<evidence type="ECO:0000256" key="5">
    <source>
        <dbReference type="ARBA" id="ARBA00034078"/>
    </source>
</evidence>
<comment type="caution">
    <text evidence="8">The sequence shown here is derived from an EMBL/GenBank/DDBJ whole genome shotgun (WGS) entry which is preliminary data.</text>
</comment>
<dbReference type="Gene3D" id="2.102.10.10">
    <property type="entry name" value="Rieske [2Fe-2S] iron-sulphur domain"/>
    <property type="match status" value="1"/>
</dbReference>
<dbReference type="EMBL" id="PGTN01000044">
    <property type="protein sequence ID" value="PJF47557.1"/>
    <property type="molecule type" value="Genomic_DNA"/>
</dbReference>
<dbReference type="Pfam" id="PF00355">
    <property type="entry name" value="Rieske"/>
    <property type="match status" value="1"/>
</dbReference>
<comment type="similarity">
    <text evidence="6">Belongs to the bacterial ring-hydroxylating dioxygenase ferredoxin component family.</text>
</comment>
<evidence type="ECO:0000256" key="4">
    <source>
        <dbReference type="ARBA" id="ARBA00023014"/>
    </source>
</evidence>
<dbReference type="SUPFAM" id="SSF50022">
    <property type="entry name" value="ISP domain"/>
    <property type="match status" value="1"/>
</dbReference>
<feature type="domain" description="Rieske" evidence="7">
    <location>
        <begin position="1"/>
        <end position="115"/>
    </location>
</feature>
<evidence type="ECO:0000256" key="2">
    <source>
        <dbReference type="ARBA" id="ARBA00022723"/>
    </source>
</evidence>
<dbReference type="GO" id="GO:0051537">
    <property type="term" value="F:2 iron, 2 sulfur cluster binding"/>
    <property type="evidence" value="ECO:0007669"/>
    <property type="project" value="UniProtKB-KW"/>
</dbReference>
<dbReference type="InterPro" id="IPR036922">
    <property type="entry name" value="Rieske_2Fe-2S_sf"/>
</dbReference>
<dbReference type="GO" id="GO:0016705">
    <property type="term" value="F:oxidoreductase activity, acting on paired donors, with incorporation or reduction of molecular oxygen"/>
    <property type="evidence" value="ECO:0007669"/>
    <property type="project" value="UniProtKB-ARBA"/>
</dbReference>
<evidence type="ECO:0000256" key="3">
    <source>
        <dbReference type="ARBA" id="ARBA00023004"/>
    </source>
</evidence>
<dbReference type="PROSITE" id="PS51296">
    <property type="entry name" value="RIESKE"/>
    <property type="match status" value="1"/>
</dbReference>
<organism evidence="8 9">
    <name type="scientific">Candidatus Thermofonsia Clade 3 bacterium</name>
    <dbReference type="NCBI Taxonomy" id="2364212"/>
    <lineage>
        <taxon>Bacteria</taxon>
        <taxon>Bacillati</taxon>
        <taxon>Chloroflexota</taxon>
        <taxon>Candidatus Thermofontia</taxon>
        <taxon>Candidatus Thermofonsia Clade 3</taxon>
    </lineage>
</organism>
<keyword evidence="1" id="KW-0001">2Fe-2S</keyword>
<evidence type="ECO:0000313" key="8">
    <source>
        <dbReference type="EMBL" id="PJF47557.1"/>
    </source>
</evidence>
<keyword evidence="3" id="KW-0408">Iron</keyword>
<sequence>MIGSAADVPAHGAKTFDVEGKSIVVARVGSGYCAVINKCPHLGLPIAGGKVENGVITCPFHNSRFDLCTGKNLDWVQGVAGVKLPAWSRKIIALGKEPTPIQSFPVTEEGGKLFVDL</sequence>
<evidence type="ECO:0000256" key="1">
    <source>
        <dbReference type="ARBA" id="ARBA00022714"/>
    </source>
</evidence>
<dbReference type="AlphaFoldDB" id="A0A2M8QCM3"/>
<dbReference type="PANTHER" id="PTHR21496:SF0">
    <property type="entry name" value="RIESKE DOMAIN-CONTAINING PROTEIN"/>
    <property type="match status" value="1"/>
</dbReference>
<reference evidence="8 9" key="1">
    <citation type="submission" date="2017-11" db="EMBL/GenBank/DDBJ databases">
        <title>Evolution of Phototrophy in the Chloroflexi Phylum Driven by Horizontal Gene Transfer.</title>
        <authorList>
            <person name="Ward L.M."/>
            <person name="Hemp J."/>
            <person name="Shih P.M."/>
            <person name="Mcglynn S.E."/>
            <person name="Fischer W."/>
        </authorList>
    </citation>
    <scope>NUCLEOTIDE SEQUENCE [LARGE SCALE GENOMIC DNA]</scope>
    <source>
        <strain evidence="8">JP3_7</strain>
    </source>
</reference>
<accession>A0A2M8QCM3</accession>
<dbReference type="PANTHER" id="PTHR21496">
    <property type="entry name" value="FERREDOXIN-RELATED"/>
    <property type="match status" value="1"/>
</dbReference>
<dbReference type="GO" id="GO:0046872">
    <property type="term" value="F:metal ion binding"/>
    <property type="evidence" value="ECO:0007669"/>
    <property type="project" value="UniProtKB-KW"/>
</dbReference>
<protein>
    <submittedName>
        <fullName evidence="8">Rieske (2Fe-2S) protein</fullName>
    </submittedName>
</protein>
<evidence type="ECO:0000259" key="7">
    <source>
        <dbReference type="PROSITE" id="PS51296"/>
    </source>
</evidence>
<evidence type="ECO:0000256" key="6">
    <source>
        <dbReference type="ARBA" id="ARBA00038001"/>
    </source>
</evidence>
<keyword evidence="4" id="KW-0411">Iron-sulfur</keyword>
<evidence type="ECO:0000313" key="9">
    <source>
        <dbReference type="Proteomes" id="UP000230790"/>
    </source>
</evidence>